<evidence type="ECO:0000259" key="2">
    <source>
        <dbReference type="Pfam" id="PF00188"/>
    </source>
</evidence>
<dbReference type="CDD" id="cd05379">
    <property type="entry name" value="CAP_bacterial"/>
    <property type="match status" value="1"/>
</dbReference>
<feature type="region of interest" description="Disordered" evidence="1">
    <location>
        <begin position="69"/>
        <end position="89"/>
    </location>
</feature>
<feature type="domain" description="CAP-associated" evidence="3">
    <location>
        <begin position="103"/>
        <end position="238"/>
    </location>
</feature>
<dbReference type="PANTHER" id="PTHR31157:SF1">
    <property type="entry name" value="SCP DOMAIN-CONTAINING PROTEIN"/>
    <property type="match status" value="1"/>
</dbReference>
<evidence type="ECO:0000259" key="3">
    <source>
        <dbReference type="Pfam" id="PF14504"/>
    </source>
</evidence>
<feature type="domain" description="SCP" evidence="2">
    <location>
        <begin position="256"/>
        <end position="365"/>
    </location>
</feature>
<dbReference type="Pfam" id="PF00188">
    <property type="entry name" value="CAP"/>
    <property type="match status" value="1"/>
</dbReference>
<dbReference type="Proteomes" id="UP000831537">
    <property type="component" value="Chromosome"/>
</dbReference>
<organism evidence="4 5">
    <name type="scientific">Gracilibacillus salinarum</name>
    <dbReference type="NCBI Taxonomy" id="2932255"/>
    <lineage>
        <taxon>Bacteria</taxon>
        <taxon>Bacillati</taxon>
        <taxon>Bacillota</taxon>
        <taxon>Bacilli</taxon>
        <taxon>Bacillales</taxon>
        <taxon>Bacillaceae</taxon>
        <taxon>Gracilibacillus</taxon>
    </lineage>
</organism>
<dbReference type="PANTHER" id="PTHR31157">
    <property type="entry name" value="SCP DOMAIN-CONTAINING PROTEIN"/>
    <property type="match status" value="1"/>
</dbReference>
<dbReference type="Gene3D" id="3.40.33.10">
    <property type="entry name" value="CAP"/>
    <property type="match status" value="1"/>
</dbReference>
<reference evidence="4 5" key="1">
    <citation type="submission" date="2022-04" db="EMBL/GenBank/DDBJ databases">
        <title>Gracilibacillus sp. isolated from saltern.</title>
        <authorList>
            <person name="Won M."/>
            <person name="Lee C.-M."/>
            <person name="Woen H.-Y."/>
            <person name="Kwon S.-W."/>
        </authorList>
    </citation>
    <scope>NUCLEOTIDE SEQUENCE [LARGE SCALE GENOMIC DNA]</scope>
    <source>
        <strain evidence="4 5">SSPM10-3</strain>
    </source>
</reference>
<dbReference type="InterPro" id="IPR035940">
    <property type="entry name" value="CAP_sf"/>
</dbReference>
<dbReference type="InterPro" id="IPR014044">
    <property type="entry name" value="CAP_dom"/>
</dbReference>
<dbReference type="SUPFAM" id="SSF55797">
    <property type="entry name" value="PR-1-like"/>
    <property type="match status" value="1"/>
</dbReference>
<accession>A0ABY4GNI4</accession>
<evidence type="ECO:0000313" key="5">
    <source>
        <dbReference type="Proteomes" id="UP000831537"/>
    </source>
</evidence>
<evidence type="ECO:0000313" key="4">
    <source>
        <dbReference type="EMBL" id="UOQ85799.1"/>
    </source>
</evidence>
<dbReference type="EMBL" id="CP095071">
    <property type="protein sequence ID" value="UOQ85799.1"/>
    <property type="molecule type" value="Genomic_DNA"/>
</dbReference>
<gene>
    <name evidence="4" type="ORF">MUN87_02520</name>
</gene>
<dbReference type="RefSeq" id="WP_244746037.1">
    <property type="nucleotide sequence ID" value="NZ_CP095071.1"/>
</dbReference>
<keyword evidence="5" id="KW-1185">Reference proteome</keyword>
<dbReference type="Pfam" id="PF14504">
    <property type="entry name" value="CAP_assoc_N"/>
    <property type="match status" value="1"/>
</dbReference>
<sequence length="374" mass="42416">MRTLRALISLLLIAGILGFIYSDDYQEKGINGVWQQLTTDVENIKNNPQLVSTIETMKYKFENVYERLTDSTAQPPAPSDAEKPELTAPDEQSFSIHNIELSQSKASVTEQLGEANRQSLNEYGVDWYSYHENYQNFLMVAYNEQDQVAALYTNQDLISSTKDITLSSSKTDVRDAFGEPLDSIRKGFTRYKINDSEEQDTFLIDESYVTFFYDVHQDNQLAAIQIVAESLENQKQDFFGGTSDALKEGFEYQLFDLTNASRVKFGLPVLQWYEEARTTAQNHSTDMAENNYFGHNNLDGQSPFDRLKEDGISFQLAGENLAAGQSSSIFAHQGLMNSEGHRKNILHADFRLMSIGVAMKEDGQPFYTESFITK</sequence>
<proteinExistence type="predicted"/>
<dbReference type="InterPro" id="IPR029410">
    <property type="entry name" value="CAP_assoc"/>
</dbReference>
<protein>
    <submittedName>
        <fullName evidence="4">CAP domain-containing protein</fullName>
    </submittedName>
</protein>
<name>A0ABY4GNI4_9BACI</name>
<evidence type="ECO:0000256" key="1">
    <source>
        <dbReference type="SAM" id="MobiDB-lite"/>
    </source>
</evidence>